<dbReference type="PRINTS" id="PR00080">
    <property type="entry name" value="SDRFAMILY"/>
</dbReference>
<organism evidence="2 3">
    <name type="scientific">Mesorhizobium muleiense</name>
    <dbReference type="NCBI Taxonomy" id="1004279"/>
    <lineage>
        <taxon>Bacteria</taxon>
        <taxon>Pseudomonadati</taxon>
        <taxon>Pseudomonadota</taxon>
        <taxon>Alphaproteobacteria</taxon>
        <taxon>Hyphomicrobiales</taxon>
        <taxon>Phyllobacteriaceae</taxon>
        <taxon>Mesorhizobium</taxon>
    </lineage>
</organism>
<dbReference type="PROSITE" id="PS00061">
    <property type="entry name" value="ADH_SHORT"/>
    <property type="match status" value="1"/>
</dbReference>
<dbReference type="InterPro" id="IPR020904">
    <property type="entry name" value="Sc_DH/Rdtase_CS"/>
</dbReference>
<dbReference type="PRINTS" id="PR00081">
    <property type="entry name" value="GDHRDH"/>
</dbReference>
<dbReference type="PANTHER" id="PTHR42879">
    <property type="entry name" value="3-OXOACYL-(ACYL-CARRIER-PROTEIN) REDUCTASE"/>
    <property type="match status" value="1"/>
</dbReference>
<comment type="similarity">
    <text evidence="1">Belongs to the short-chain dehydrogenases/reductases (SDR) family.</text>
</comment>
<accession>A0A1G9CFS0</accession>
<dbReference type="SUPFAM" id="SSF51735">
    <property type="entry name" value="NAD(P)-binding Rossmann-fold domains"/>
    <property type="match status" value="1"/>
</dbReference>
<evidence type="ECO:0000313" key="3">
    <source>
        <dbReference type="Proteomes" id="UP000198894"/>
    </source>
</evidence>
<dbReference type="NCBIfam" id="NF009466">
    <property type="entry name" value="PRK12826.1-2"/>
    <property type="match status" value="1"/>
</dbReference>
<keyword evidence="3" id="KW-1185">Reference proteome</keyword>
<dbReference type="EMBL" id="FNEE01000016">
    <property type="protein sequence ID" value="SDK50502.1"/>
    <property type="molecule type" value="Genomic_DNA"/>
</dbReference>
<dbReference type="Gene3D" id="3.40.50.720">
    <property type="entry name" value="NAD(P)-binding Rossmann-like Domain"/>
    <property type="match status" value="1"/>
</dbReference>
<dbReference type="Proteomes" id="UP000198894">
    <property type="component" value="Unassembled WGS sequence"/>
</dbReference>
<sequence>MSKAAPTSADDFLTGLKGQRVLVTAGAGGIGLAIAEMLSRLGARIVVCDVSDEALAAAPDRIALVAAVKADVSRDDDVDRLFETVKEKLGGLDALINNAGIAGPTGGVDEIDPAEWRRCIDICLTGQFLCARRAVPLIKAAGGGSIVSMSSAAGRHGYAFRTPYSAAKFGVIGFTQSLAKELGPHGIRVNAILPGIIEGPRIDKVIADRARQLGVSNEEMTERYLHNISLRRMTSPYDVAAMVAFLLSDAAINISGQSLGVDGNVETL</sequence>
<dbReference type="InterPro" id="IPR050259">
    <property type="entry name" value="SDR"/>
</dbReference>
<dbReference type="AlphaFoldDB" id="A0A1G9CFS0"/>
<dbReference type="InterPro" id="IPR002347">
    <property type="entry name" value="SDR_fam"/>
</dbReference>
<gene>
    <name evidence="2" type="ORF">SAMN05428953_11656</name>
</gene>
<dbReference type="GO" id="GO:0032787">
    <property type="term" value="P:monocarboxylic acid metabolic process"/>
    <property type="evidence" value="ECO:0007669"/>
    <property type="project" value="UniProtKB-ARBA"/>
</dbReference>
<dbReference type="InterPro" id="IPR036291">
    <property type="entry name" value="NAD(P)-bd_dom_sf"/>
</dbReference>
<evidence type="ECO:0000256" key="1">
    <source>
        <dbReference type="ARBA" id="ARBA00006484"/>
    </source>
</evidence>
<name>A0A1G9CFS0_9HYPH</name>
<dbReference type="RefSeq" id="WP_091597328.1">
    <property type="nucleotide sequence ID" value="NZ_FNEE01000016.1"/>
</dbReference>
<reference evidence="3" key="1">
    <citation type="submission" date="2016-10" db="EMBL/GenBank/DDBJ databases">
        <authorList>
            <person name="Varghese N."/>
            <person name="Submissions S."/>
        </authorList>
    </citation>
    <scope>NUCLEOTIDE SEQUENCE [LARGE SCALE GENOMIC DNA]</scope>
    <source>
        <strain evidence="3">CGMCC 1.11022</strain>
    </source>
</reference>
<protein>
    <submittedName>
        <fullName evidence="2">NAD(P)-dependent dehydrogenase, short-chain alcohol dehydrogenase family</fullName>
    </submittedName>
</protein>
<proteinExistence type="inferred from homology"/>
<dbReference type="FunFam" id="3.40.50.720:FF:000084">
    <property type="entry name" value="Short-chain dehydrogenase reductase"/>
    <property type="match status" value="1"/>
</dbReference>
<dbReference type="PANTHER" id="PTHR42879:SF2">
    <property type="entry name" value="3-OXOACYL-[ACYL-CARRIER-PROTEIN] REDUCTASE FABG"/>
    <property type="match status" value="1"/>
</dbReference>
<dbReference type="Pfam" id="PF13561">
    <property type="entry name" value="adh_short_C2"/>
    <property type="match status" value="1"/>
</dbReference>
<dbReference type="CDD" id="cd05233">
    <property type="entry name" value="SDR_c"/>
    <property type="match status" value="1"/>
</dbReference>
<evidence type="ECO:0000313" key="2">
    <source>
        <dbReference type="EMBL" id="SDK50502.1"/>
    </source>
</evidence>